<evidence type="ECO:0000313" key="2">
    <source>
        <dbReference type="Proteomes" id="UP000735302"/>
    </source>
</evidence>
<sequence>MRDSTVWFGLVYVYIANPQQGDLRLSGPTSGQSVGGGTRTQVRRVLPDLRTDSLVSVPPTPPAGVRMIFSFNPTDTFSLLLKGYCLSETPERKYE</sequence>
<dbReference type="AlphaFoldDB" id="A0AAV3Y547"/>
<accession>A0AAV3Y547</accession>
<reference evidence="1 2" key="1">
    <citation type="journal article" date="2021" name="Elife">
        <title>Chloroplast acquisition without the gene transfer in kleptoplastic sea slugs, Plakobranchus ocellatus.</title>
        <authorList>
            <person name="Maeda T."/>
            <person name="Takahashi S."/>
            <person name="Yoshida T."/>
            <person name="Shimamura S."/>
            <person name="Takaki Y."/>
            <person name="Nagai Y."/>
            <person name="Toyoda A."/>
            <person name="Suzuki Y."/>
            <person name="Arimoto A."/>
            <person name="Ishii H."/>
            <person name="Satoh N."/>
            <person name="Nishiyama T."/>
            <person name="Hasebe M."/>
            <person name="Maruyama T."/>
            <person name="Minagawa J."/>
            <person name="Obokata J."/>
            <person name="Shigenobu S."/>
        </authorList>
    </citation>
    <scope>NUCLEOTIDE SEQUENCE [LARGE SCALE GENOMIC DNA]</scope>
</reference>
<protein>
    <submittedName>
        <fullName evidence="1">Uncharacterized protein</fullName>
    </submittedName>
</protein>
<evidence type="ECO:0000313" key="1">
    <source>
        <dbReference type="EMBL" id="GFN77343.1"/>
    </source>
</evidence>
<gene>
    <name evidence="1" type="ORF">PoB_000384900</name>
</gene>
<comment type="caution">
    <text evidence="1">The sequence shown here is derived from an EMBL/GenBank/DDBJ whole genome shotgun (WGS) entry which is preliminary data.</text>
</comment>
<keyword evidence="2" id="KW-1185">Reference proteome</keyword>
<organism evidence="1 2">
    <name type="scientific">Plakobranchus ocellatus</name>
    <dbReference type="NCBI Taxonomy" id="259542"/>
    <lineage>
        <taxon>Eukaryota</taxon>
        <taxon>Metazoa</taxon>
        <taxon>Spiralia</taxon>
        <taxon>Lophotrochozoa</taxon>
        <taxon>Mollusca</taxon>
        <taxon>Gastropoda</taxon>
        <taxon>Heterobranchia</taxon>
        <taxon>Euthyneura</taxon>
        <taxon>Panpulmonata</taxon>
        <taxon>Sacoglossa</taxon>
        <taxon>Placobranchoidea</taxon>
        <taxon>Plakobranchidae</taxon>
        <taxon>Plakobranchus</taxon>
    </lineage>
</organism>
<dbReference type="EMBL" id="BLXT01000469">
    <property type="protein sequence ID" value="GFN77343.1"/>
    <property type="molecule type" value="Genomic_DNA"/>
</dbReference>
<proteinExistence type="predicted"/>
<name>A0AAV3Y547_9GAST</name>
<dbReference type="Proteomes" id="UP000735302">
    <property type="component" value="Unassembled WGS sequence"/>
</dbReference>